<comment type="cofactor">
    <cofactor evidence="3">
        <name>[4Fe-4S] cluster</name>
        <dbReference type="ChEBI" id="CHEBI:49883"/>
    </cofactor>
</comment>
<name>A0A1J4TNE8_9BACT</name>
<evidence type="ECO:0000256" key="8">
    <source>
        <dbReference type="ARBA" id="ARBA00023014"/>
    </source>
</evidence>
<dbReference type="GO" id="GO:0045333">
    <property type="term" value="P:cellular respiration"/>
    <property type="evidence" value="ECO:0007669"/>
    <property type="project" value="UniProtKB-ARBA"/>
</dbReference>
<dbReference type="Proteomes" id="UP000183120">
    <property type="component" value="Unassembled WGS sequence"/>
</dbReference>
<keyword evidence="6" id="KW-0560">Oxidoreductase</keyword>
<comment type="cofactor">
    <cofactor evidence="1">
        <name>Mg(2+)</name>
        <dbReference type="ChEBI" id="CHEBI:18420"/>
    </cofactor>
</comment>
<protein>
    <recommendedName>
        <fullName evidence="14">2-oxoacid ferredoxin oxidoreductase</fullName>
    </recommendedName>
</protein>
<dbReference type="InterPro" id="IPR051457">
    <property type="entry name" value="2-oxoacid:Fd_oxidoreductase"/>
</dbReference>
<dbReference type="Pfam" id="PF12367">
    <property type="entry name" value="PFO_beta_C"/>
    <property type="match status" value="1"/>
</dbReference>
<keyword evidence="8" id="KW-0411">Iron-sulfur</keyword>
<keyword evidence="7" id="KW-0408">Iron</keyword>
<dbReference type="GO" id="GO:0016625">
    <property type="term" value="F:oxidoreductase activity, acting on the aldehyde or oxo group of donors, iron-sulfur protein as acceptor"/>
    <property type="evidence" value="ECO:0007669"/>
    <property type="project" value="UniProtKB-ARBA"/>
</dbReference>
<evidence type="ECO:0000256" key="9">
    <source>
        <dbReference type="ARBA" id="ARBA00023052"/>
    </source>
</evidence>
<keyword evidence="9" id="KW-0786">Thiamine pyrophosphate</keyword>
<evidence type="ECO:0000256" key="5">
    <source>
        <dbReference type="ARBA" id="ARBA00022842"/>
    </source>
</evidence>
<reference evidence="12 13" key="1">
    <citation type="journal article" date="2016" name="Environ. Microbiol.">
        <title>Genomic resolution of a cold subsurface aquifer community provides metabolic insights for novel microbes adapted to high CO concentrations.</title>
        <authorList>
            <person name="Probst A.J."/>
            <person name="Castelle C.J."/>
            <person name="Singh A."/>
            <person name="Brown C.T."/>
            <person name="Anantharaman K."/>
            <person name="Sharon I."/>
            <person name="Hug L.A."/>
            <person name="Burstein D."/>
            <person name="Emerson J.B."/>
            <person name="Thomas B.C."/>
            <person name="Banfield J.F."/>
        </authorList>
    </citation>
    <scope>NUCLEOTIDE SEQUENCE [LARGE SCALE GENOMIC DNA]</scope>
    <source>
        <strain evidence="12">CG1_02_37_22</strain>
    </source>
</reference>
<dbReference type="STRING" id="1805209.AUJ73_04150"/>
<dbReference type="Pfam" id="PF02775">
    <property type="entry name" value="TPP_enzyme_C"/>
    <property type="match status" value="1"/>
</dbReference>
<dbReference type="GO" id="GO:0051536">
    <property type="term" value="F:iron-sulfur cluster binding"/>
    <property type="evidence" value="ECO:0007669"/>
    <property type="project" value="UniProtKB-KW"/>
</dbReference>
<comment type="cofactor">
    <cofactor evidence="2">
        <name>thiamine diphosphate</name>
        <dbReference type="ChEBI" id="CHEBI:58937"/>
    </cofactor>
</comment>
<dbReference type="GO" id="GO:0030976">
    <property type="term" value="F:thiamine pyrophosphate binding"/>
    <property type="evidence" value="ECO:0007669"/>
    <property type="project" value="InterPro"/>
</dbReference>
<sequence length="289" mass="31883">MIQTNLYDSKSPTWCPGCGDYGIWASLRTSLNQLGWGAEKYAVVYGVGCSGNMTDFIKCHGFHSLHGRAVPNAEGIKLANHELTVICEVGDGDCYGEGGNHLLHAMRGNADIKVLVHDNRVYGLTTGQTAPTSPSGFKSKSTPQGVIELPVNPLSFAITQGASFVAQGFAGDTIYLIKLITEALSHKGFALLNILQPCVSFNKFYGYAYYKERIYRLEEDNHNPESKEEALKRVMQDETRIPLGIIYKKERPTYQDQVGVLAKGTLVKQPMNNPKEFTSLLNIFTENPL</sequence>
<evidence type="ECO:0000313" key="13">
    <source>
        <dbReference type="Proteomes" id="UP000183120"/>
    </source>
</evidence>
<evidence type="ECO:0000256" key="3">
    <source>
        <dbReference type="ARBA" id="ARBA00001966"/>
    </source>
</evidence>
<comment type="caution">
    <text evidence="12">The sequence shown here is derived from an EMBL/GenBank/DDBJ whole genome shotgun (WGS) entry which is preliminary data.</text>
</comment>
<dbReference type="Gene3D" id="3.40.50.970">
    <property type="match status" value="1"/>
</dbReference>
<dbReference type="EMBL" id="MNUY01000065">
    <property type="protein sequence ID" value="OIO13208.1"/>
    <property type="molecule type" value="Genomic_DNA"/>
</dbReference>
<dbReference type="InterPro" id="IPR011896">
    <property type="entry name" value="OFOB"/>
</dbReference>
<evidence type="ECO:0000259" key="10">
    <source>
        <dbReference type="Pfam" id="PF02775"/>
    </source>
</evidence>
<organism evidence="12 13">
    <name type="scientific">Candidatus Gottesmanbacteria bacterium CG1_02_37_22</name>
    <dbReference type="NCBI Taxonomy" id="1805209"/>
    <lineage>
        <taxon>Bacteria</taxon>
        <taxon>Candidatus Gottesmaniibacteriota</taxon>
    </lineage>
</organism>
<evidence type="ECO:0000256" key="7">
    <source>
        <dbReference type="ARBA" id="ARBA00023004"/>
    </source>
</evidence>
<keyword evidence="5" id="KW-0460">Magnesium</keyword>
<dbReference type="InterPro" id="IPR029061">
    <property type="entry name" value="THDP-binding"/>
</dbReference>
<evidence type="ECO:0008006" key="14">
    <source>
        <dbReference type="Google" id="ProtNLM"/>
    </source>
</evidence>
<dbReference type="PANTHER" id="PTHR48084">
    <property type="entry name" value="2-OXOGLUTARATE OXIDOREDUCTASE SUBUNIT KORB-RELATED"/>
    <property type="match status" value="1"/>
</dbReference>
<keyword evidence="4" id="KW-0479">Metal-binding</keyword>
<evidence type="ECO:0000256" key="2">
    <source>
        <dbReference type="ARBA" id="ARBA00001964"/>
    </source>
</evidence>
<dbReference type="InterPro" id="IPR032686">
    <property type="entry name" value="PFO_beta_C"/>
</dbReference>
<dbReference type="PANTHER" id="PTHR48084:SF4">
    <property type="entry name" value="2-OXOGLUTARATE OXIDOREDUCTASE SUBUNIT KORB"/>
    <property type="match status" value="1"/>
</dbReference>
<dbReference type="NCBIfam" id="TIGR02177">
    <property type="entry name" value="PorB_KorB"/>
    <property type="match status" value="1"/>
</dbReference>
<proteinExistence type="predicted"/>
<feature type="domain" description="Thiamine pyrophosphate enzyme TPP-binding" evidence="10">
    <location>
        <begin position="51"/>
        <end position="194"/>
    </location>
</feature>
<dbReference type="AlphaFoldDB" id="A0A1J4TNE8"/>
<evidence type="ECO:0000256" key="1">
    <source>
        <dbReference type="ARBA" id="ARBA00001946"/>
    </source>
</evidence>
<dbReference type="SUPFAM" id="SSF52518">
    <property type="entry name" value="Thiamin diphosphate-binding fold (THDP-binding)"/>
    <property type="match status" value="1"/>
</dbReference>
<dbReference type="CDD" id="cd03375">
    <property type="entry name" value="TPP_OGFOR"/>
    <property type="match status" value="1"/>
</dbReference>
<evidence type="ECO:0000256" key="6">
    <source>
        <dbReference type="ARBA" id="ARBA00023002"/>
    </source>
</evidence>
<feature type="domain" description="Pyruvate ferredoxin oxidoreductase beta subunit C-terminal" evidence="11">
    <location>
        <begin position="198"/>
        <end position="262"/>
    </location>
</feature>
<evidence type="ECO:0000259" key="11">
    <source>
        <dbReference type="Pfam" id="PF12367"/>
    </source>
</evidence>
<dbReference type="GO" id="GO:0046872">
    <property type="term" value="F:metal ion binding"/>
    <property type="evidence" value="ECO:0007669"/>
    <property type="project" value="UniProtKB-KW"/>
</dbReference>
<dbReference type="InterPro" id="IPR011766">
    <property type="entry name" value="TPP_enzyme_TPP-bd"/>
</dbReference>
<evidence type="ECO:0000313" key="12">
    <source>
        <dbReference type="EMBL" id="OIO13208.1"/>
    </source>
</evidence>
<gene>
    <name evidence="12" type="ORF">AUJ73_04150</name>
</gene>
<evidence type="ECO:0000256" key="4">
    <source>
        <dbReference type="ARBA" id="ARBA00022723"/>
    </source>
</evidence>
<accession>A0A1J4TNE8</accession>